<dbReference type="Pfam" id="PF01330">
    <property type="entry name" value="RuvA_N"/>
    <property type="match status" value="1"/>
</dbReference>
<dbReference type="GO" id="GO:0006281">
    <property type="term" value="P:DNA repair"/>
    <property type="evidence" value="ECO:0007669"/>
    <property type="project" value="UniProtKB-UniRule"/>
</dbReference>
<dbReference type="Gene3D" id="1.10.150.20">
    <property type="entry name" value="5' to 3' exonuclease, C-terminal subdomain"/>
    <property type="match status" value="1"/>
</dbReference>
<dbReference type="InterPro" id="IPR000085">
    <property type="entry name" value="RuvA"/>
</dbReference>
<evidence type="ECO:0000313" key="9">
    <source>
        <dbReference type="Proteomes" id="UP000586093"/>
    </source>
</evidence>
<dbReference type="InterPro" id="IPR010994">
    <property type="entry name" value="RuvA_2-like"/>
</dbReference>
<dbReference type="NCBIfam" id="TIGR00084">
    <property type="entry name" value="ruvA"/>
    <property type="match status" value="1"/>
</dbReference>
<evidence type="ECO:0000256" key="4">
    <source>
        <dbReference type="ARBA" id="ARBA00023172"/>
    </source>
</evidence>
<evidence type="ECO:0000313" key="8">
    <source>
        <dbReference type="EMBL" id="MBB1161961.1"/>
    </source>
</evidence>
<comment type="similarity">
    <text evidence="6">Belongs to the RuvA family.</text>
</comment>
<dbReference type="InterPro" id="IPR011114">
    <property type="entry name" value="RuvA_C"/>
</dbReference>
<comment type="function">
    <text evidence="6">The RuvA-RuvB-RuvC complex processes Holliday junction (HJ) DNA during genetic recombination and DNA repair, while the RuvA-RuvB complex plays an important role in the rescue of blocked DNA replication forks via replication fork reversal (RFR). RuvA specifically binds to HJ cruciform DNA, conferring on it an open structure. The RuvB hexamer acts as an ATP-dependent pump, pulling dsDNA into and through the RuvAB complex. HJ branch migration allows RuvC to scan DNA until it finds its consensus sequence, where it cleaves and resolves the cruciform DNA.</text>
</comment>
<dbReference type="InterPro" id="IPR013849">
    <property type="entry name" value="DNA_helicase_Holl-junc_RuvA_I"/>
</dbReference>
<feature type="region of interest" description="Domain I" evidence="6">
    <location>
        <begin position="1"/>
        <end position="64"/>
    </location>
</feature>
<evidence type="ECO:0000256" key="5">
    <source>
        <dbReference type="ARBA" id="ARBA00023204"/>
    </source>
</evidence>
<evidence type="ECO:0000256" key="2">
    <source>
        <dbReference type="ARBA" id="ARBA00022763"/>
    </source>
</evidence>
<reference evidence="8 9" key="1">
    <citation type="submission" date="2020-08" db="EMBL/GenBank/DDBJ databases">
        <title>Aquariorum lacteus gen. nov., sp. nov., a new member of the family Comamonadaceae, isolated from freshwater aquarium.</title>
        <authorList>
            <person name="Chun S.-J."/>
        </authorList>
    </citation>
    <scope>NUCLEOTIDE SEQUENCE [LARGE SCALE GENOMIC DNA]</scope>
    <source>
        <strain evidence="8 9">SJAQ100</strain>
    </source>
</reference>
<dbReference type="SUPFAM" id="SSF47781">
    <property type="entry name" value="RuvA domain 2-like"/>
    <property type="match status" value="1"/>
</dbReference>
<dbReference type="CDD" id="cd14332">
    <property type="entry name" value="UBA_RuvA_C"/>
    <property type="match status" value="1"/>
</dbReference>
<dbReference type="HAMAP" id="MF_00031">
    <property type="entry name" value="DNA_HJ_migration_RuvA"/>
    <property type="match status" value="1"/>
</dbReference>
<dbReference type="GO" id="GO:0000400">
    <property type="term" value="F:four-way junction DNA binding"/>
    <property type="evidence" value="ECO:0007669"/>
    <property type="project" value="UniProtKB-UniRule"/>
</dbReference>
<comment type="domain">
    <text evidence="6">Has three domains with a flexible linker between the domains II and III and assumes an 'L' shape. Domain III is highly mobile and contacts RuvB.</text>
</comment>
<dbReference type="SUPFAM" id="SSF50249">
    <property type="entry name" value="Nucleic acid-binding proteins"/>
    <property type="match status" value="1"/>
</dbReference>
<dbReference type="GO" id="GO:0009378">
    <property type="term" value="F:four-way junction helicase activity"/>
    <property type="evidence" value="ECO:0007669"/>
    <property type="project" value="InterPro"/>
</dbReference>
<gene>
    <name evidence="6 8" type="primary">ruvA</name>
    <name evidence="8" type="ORF">H4F90_08215</name>
</gene>
<protein>
    <recommendedName>
        <fullName evidence="6">Holliday junction branch migration complex subunit RuvA</fullName>
    </recommendedName>
</protein>
<proteinExistence type="inferred from homology"/>
<dbReference type="GO" id="GO:0048476">
    <property type="term" value="C:Holliday junction resolvase complex"/>
    <property type="evidence" value="ECO:0007669"/>
    <property type="project" value="UniProtKB-UniRule"/>
</dbReference>
<name>A0A839HS61_9BURK</name>
<dbReference type="Pfam" id="PF07499">
    <property type="entry name" value="RuvA_C"/>
    <property type="match status" value="1"/>
</dbReference>
<keyword evidence="3 6" id="KW-0238">DNA-binding</keyword>
<dbReference type="InterPro" id="IPR012340">
    <property type="entry name" value="NA-bd_OB-fold"/>
</dbReference>
<dbReference type="AlphaFoldDB" id="A0A839HS61"/>
<dbReference type="Gene3D" id="1.10.8.10">
    <property type="entry name" value="DNA helicase RuvA subunit, C-terminal domain"/>
    <property type="match status" value="1"/>
</dbReference>
<dbReference type="Gene3D" id="2.40.50.140">
    <property type="entry name" value="Nucleic acid-binding proteins"/>
    <property type="match status" value="1"/>
</dbReference>
<dbReference type="GO" id="GO:0006310">
    <property type="term" value="P:DNA recombination"/>
    <property type="evidence" value="ECO:0007669"/>
    <property type="project" value="UniProtKB-UniRule"/>
</dbReference>
<keyword evidence="1 6" id="KW-0963">Cytoplasm</keyword>
<comment type="caution">
    <text evidence="8">The sequence shown here is derived from an EMBL/GenBank/DDBJ whole genome shotgun (WGS) entry which is preliminary data.</text>
</comment>
<evidence type="ECO:0000256" key="1">
    <source>
        <dbReference type="ARBA" id="ARBA00022490"/>
    </source>
</evidence>
<feature type="domain" description="Helix-hairpin-helix DNA-binding motif class 1" evidence="7">
    <location>
        <begin position="73"/>
        <end position="92"/>
    </location>
</feature>
<dbReference type="GO" id="GO:0009379">
    <property type="term" value="C:Holliday junction helicase complex"/>
    <property type="evidence" value="ECO:0007669"/>
    <property type="project" value="InterPro"/>
</dbReference>
<keyword evidence="4 6" id="KW-0233">DNA recombination</keyword>
<dbReference type="Pfam" id="PF14520">
    <property type="entry name" value="HHH_5"/>
    <property type="match status" value="1"/>
</dbReference>
<dbReference type="Proteomes" id="UP000586093">
    <property type="component" value="Unassembled WGS sequence"/>
</dbReference>
<keyword evidence="2 6" id="KW-0227">DNA damage</keyword>
<keyword evidence="9" id="KW-1185">Reference proteome</keyword>
<sequence>MIGQLRGLLLAKTPPQVLVEVQGVGYEVDVPMSSFYLLPGLGEPVTLRTHFIVREDAQLLFGFLSEAERSSFRQLIRISGVGPKMALALLSGLSVEDLAQAVARQDASRLVKVPGIGKKTAERLLLELKGKIAPALDLPAGSPAASGDGSAEAQADILQALIALGYSEREAQAAVKALPAGSSVADGIRRALRSLAG</sequence>
<dbReference type="InterPro" id="IPR036267">
    <property type="entry name" value="RuvA_C_sf"/>
</dbReference>
<dbReference type="GO" id="GO:0005524">
    <property type="term" value="F:ATP binding"/>
    <property type="evidence" value="ECO:0007669"/>
    <property type="project" value="InterPro"/>
</dbReference>
<dbReference type="EMBL" id="JACIVI010000002">
    <property type="protein sequence ID" value="MBB1161961.1"/>
    <property type="molecule type" value="Genomic_DNA"/>
</dbReference>
<keyword evidence="5 6" id="KW-0234">DNA repair</keyword>
<evidence type="ECO:0000259" key="7">
    <source>
        <dbReference type="SMART" id="SM00278"/>
    </source>
</evidence>
<comment type="subunit">
    <text evidence="6">Homotetramer. Forms an RuvA(8)-RuvB(12)-Holliday junction (HJ) complex. HJ DNA is sandwiched between 2 RuvA tetramers; dsDNA enters through RuvA and exits via RuvB. An RuvB hexamer assembles on each DNA strand where it exits the tetramer. Each RuvB hexamer is contacted by two RuvA subunits (via domain III) on 2 adjacent RuvB subunits; this complex drives branch migration. In the full resolvosome a probable DNA-RuvA(4)-RuvB(12)-RuvC(2) complex forms which resolves the HJ.</text>
</comment>
<feature type="domain" description="Helix-hairpin-helix DNA-binding motif class 1" evidence="7">
    <location>
        <begin position="108"/>
        <end position="127"/>
    </location>
</feature>
<dbReference type="GO" id="GO:0005737">
    <property type="term" value="C:cytoplasm"/>
    <property type="evidence" value="ECO:0007669"/>
    <property type="project" value="UniProtKB-SubCell"/>
</dbReference>
<evidence type="ECO:0000256" key="6">
    <source>
        <dbReference type="HAMAP-Rule" id="MF_00031"/>
    </source>
</evidence>
<evidence type="ECO:0000256" key="3">
    <source>
        <dbReference type="ARBA" id="ARBA00023125"/>
    </source>
</evidence>
<dbReference type="SMART" id="SM00278">
    <property type="entry name" value="HhH1"/>
    <property type="match status" value="2"/>
</dbReference>
<dbReference type="InterPro" id="IPR003583">
    <property type="entry name" value="Hlx-hairpin-Hlx_DNA-bd_motif"/>
</dbReference>
<comment type="caution">
    <text evidence="6">Lacks conserved residue(s) required for the propagation of feature annotation.</text>
</comment>
<dbReference type="SUPFAM" id="SSF46929">
    <property type="entry name" value="DNA helicase RuvA subunit, C-terminal domain"/>
    <property type="match status" value="1"/>
</dbReference>
<feature type="region of interest" description="Domain III" evidence="6">
    <location>
        <begin position="151"/>
        <end position="197"/>
    </location>
</feature>
<organism evidence="8 9">
    <name type="scientific">Aquariibacter albus</name>
    <dbReference type="NCBI Taxonomy" id="2759899"/>
    <lineage>
        <taxon>Bacteria</taxon>
        <taxon>Pseudomonadati</taxon>
        <taxon>Pseudomonadota</taxon>
        <taxon>Betaproteobacteria</taxon>
        <taxon>Burkholderiales</taxon>
        <taxon>Sphaerotilaceae</taxon>
        <taxon>Aquariibacter</taxon>
    </lineage>
</organism>
<accession>A0A839HS61</accession>
<dbReference type="RefSeq" id="WP_182663401.1">
    <property type="nucleotide sequence ID" value="NZ_JACIVI010000002.1"/>
</dbReference>
<comment type="subcellular location">
    <subcellularLocation>
        <location evidence="6">Cytoplasm</location>
    </subcellularLocation>
</comment>